<protein>
    <submittedName>
        <fullName evidence="2">DNA-binding MarR family transcriptional regulator</fullName>
    </submittedName>
</protein>
<name>A0A4V2UK90_9GAMM</name>
<accession>A0A4V2UK90</accession>
<evidence type="ECO:0000313" key="3">
    <source>
        <dbReference type="Proteomes" id="UP000295793"/>
    </source>
</evidence>
<dbReference type="InterPro" id="IPR036388">
    <property type="entry name" value="WH-like_DNA-bd_sf"/>
</dbReference>
<dbReference type="Gene3D" id="1.10.10.10">
    <property type="entry name" value="Winged helix-like DNA-binding domain superfamily/Winged helix DNA-binding domain"/>
    <property type="match status" value="1"/>
</dbReference>
<dbReference type="SUPFAM" id="SSF46785">
    <property type="entry name" value="Winged helix' DNA-binding domain"/>
    <property type="match status" value="1"/>
</dbReference>
<feature type="domain" description="HTH marR-type" evidence="1">
    <location>
        <begin position="1"/>
        <end position="145"/>
    </location>
</feature>
<dbReference type="RefSeq" id="WP_132700135.1">
    <property type="nucleotide sequence ID" value="NZ_SLZR01000002.1"/>
</dbReference>
<organism evidence="2 3">
    <name type="scientific">Reinekea marinisedimentorum</name>
    <dbReference type="NCBI Taxonomy" id="230495"/>
    <lineage>
        <taxon>Bacteria</taxon>
        <taxon>Pseudomonadati</taxon>
        <taxon>Pseudomonadota</taxon>
        <taxon>Gammaproteobacteria</taxon>
        <taxon>Oceanospirillales</taxon>
        <taxon>Saccharospirillaceae</taxon>
        <taxon>Reinekea</taxon>
    </lineage>
</organism>
<keyword evidence="2" id="KW-0238">DNA-binding</keyword>
<reference evidence="2 3" key="1">
    <citation type="submission" date="2019-03" db="EMBL/GenBank/DDBJ databases">
        <title>Genomic Encyclopedia of Archaeal and Bacterial Type Strains, Phase II (KMG-II): from individual species to whole genera.</title>
        <authorList>
            <person name="Goeker M."/>
        </authorList>
    </citation>
    <scope>NUCLEOTIDE SEQUENCE [LARGE SCALE GENOMIC DNA]</scope>
    <source>
        <strain evidence="2 3">DSM 15388</strain>
    </source>
</reference>
<dbReference type="AlphaFoldDB" id="A0A4V2UK90"/>
<dbReference type="InterPro" id="IPR000835">
    <property type="entry name" value="HTH_MarR-typ"/>
</dbReference>
<dbReference type="Proteomes" id="UP000295793">
    <property type="component" value="Unassembled WGS sequence"/>
</dbReference>
<sequence>MKLLETEFKLSLYCVNVLSEAIDSKVKQALKDINHDNISPRDLGILIKLARSENGKMDLLDAYRREMRARSTVSDTAKRLEKHGYLCKESASGNAKNIVLSAKPKALELHNAVTPEITQIVDQLFTGFTEEEKIQFMRLTGRAYENLTGRKIKGKSRQD</sequence>
<dbReference type="SMART" id="SM00347">
    <property type="entry name" value="HTH_MARR"/>
    <property type="match status" value="1"/>
</dbReference>
<evidence type="ECO:0000313" key="2">
    <source>
        <dbReference type="EMBL" id="TCS43312.1"/>
    </source>
</evidence>
<keyword evidence="3" id="KW-1185">Reference proteome</keyword>
<comment type="caution">
    <text evidence="2">The sequence shown here is derived from an EMBL/GenBank/DDBJ whole genome shotgun (WGS) entry which is preliminary data.</text>
</comment>
<gene>
    <name evidence="2" type="ORF">BCF53_102339</name>
</gene>
<dbReference type="OrthoDB" id="3242809at2"/>
<dbReference type="InterPro" id="IPR036390">
    <property type="entry name" value="WH_DNA-bd_sf"/>
</dbReference>
<dbReference type="GO" id="GO:0003700">
    <property type="term" value="F:DNA-binding transcription factor activity"/>
    <property type="evidence" value="ECO:0007669"/>
    <property type="project" value="InterPro"/>
</dbReference>
<dbReference type="GO" id="GO:0003677">
    <property type="term" value="F:DNA binding"/>
    <property type="evidence" value="ECO:0007669"/>
    <property type="project" value="UniProtKB-KW"/>
</dbReference>
<proteinExistence type="predicted"/>
<dbReference type="PROSITE" id="PS50995">
    <property type="entry name" value="HTH_MARR_2"/>
    <property type="match status" value="1"/>
</dbReference>
<evidence type="ECO:0000259" key="1">
    <source>
        <dbReference type="PROSITE" id="PS50995"/>
    </source>
</evidence>
<dbReference type="EMBL" id="SLZR01000002">
    <property type="protein sequence ID" value="TCS43312.1"/>
    <property type="molecule type" value="Genomic_DNA"/>
</dbReference>